<dbReference type="OrthoDB" id="4321405at2"/>
<organism evidence="1">
    <name type="scientific">Streptomyces pristinaespiralis</name>
    <dbReference type="NCBI Taxonomy" id="38300"/>
    <lineage>
        <taxon>Bacteria</taxon>
        <taxon>Bacillati</taxon>
        <taxon>Actinomycetota</taxon>
        <taxon>Actinomycetes</taxon>
        <taxon>Kitasatosporales</taxon>
        <taxon>Streptomycetaceae</taxon>
        <taxon>Streptomyces</taxon>
    </lineage>
</organism>
<dbReference type="InterPro" id="IPR001387">
    <property type="entry name" value="Cro/C1-type_HTH"/>
</dbReference>
<dbReference type="EMBL" id="CP011340">
    <property type="protein sequence ID" value="ALC19025.1"/>
    <property type="molecule type" value="Genomic_DNA"/>
</dbReference>
<dbReference type="Proteomes" id="UP000060513">
    <property type="component" value="Chromosome"/>
</dbReference>
<dbReference type="GeneID" id="97238201"/>
<gene>
    <name evidence="1" type="ORF">SPRI_0719</name>
</gene>
<dbReference type="PATRIC" id="fig|38300.4.peg.776"/>
<reference evidence="1" key="1">
    <citation type="submission" date="2015-08" db="EMBL/GenBank/DDBJ databases">
        <title>Genome sequence of the pristinamycin over-producing bacterium Streptomyces pristinaespiralis HCCB10218.</title>
        <authorList>
            <person name="Tian J."/>
            <person name="Yang J."/>
            <person name="Li L."/>
            <person name="Ruan L."/>
            <person name="Wei W."/>
            <person name="Zheng G."/>
            <person name="Wei Z."/>
            <person name="Yang S."/>
            <person name="Ge M."/>
            <person name="Jiang W."/>
            <person name="Lu Y."/>
        </authorList>
    </citation>
    <scope>NUCLEOTIDE SEQUENCE [LARGE SCALE GENOMIC DNA]</scope>
    <source>
        <strain evidence="1">HCCB 10218</strain>
    </source>
</reference>
<name>A0A0M4DMB1_STRPR</name>
<dbReference type="InterPro" id="IPR010982">
    <property type="entry name" value="Lambda_DNA-bd_dom_sf"/>
</dbReference>
<evidence type="ECO:0000313" key="1">
    <source>
        <dbReference type="EMBL" id="ALC19025.1"/>
    </source>
</evidence>
<dbReference type="SUPFAM" id="SSF47413">
    <property type="entry name" value="lambda repressor-like DNA-binding domains"/>
    <property type="match status" value="1"/>
</dbReference>
<proteinExistence type="predicted"/>
<dbReference type="CDD" id="cd00093">
    <property type="entry name" value="HTH_XRE"/>
    <property type="match status" value="1"/>
</dbReference>
<dbReference type="AlphaFoldDB" id="A0A0M4DMB1"/>
<dbReference type="RefSeq" id="WP_005308324.1">
    <property type="nucleotide sequence ID" value="NZ_CP011340.1"/>
</dbReference>
<protein>
    <submittedName>
        <fullName evidence="1">Uncharacterized protein</fullName>
    </submittedName>
</protein>
<dbReference type="GO" id="GO:0003677">
    <property type="term" value="F:DNA binding"/>
    <property type="evidence" value="ECO:0007669"/>
    <property type="project" value="InterPro"/>
</dbReference>
<dbReference type="KEGG" id="spri:SPRI_0719"/>
<accession>A0A0M4DMB1</accession>
<dbReference type="OMA" id="THVVGHE"/>
<sequence length="79" mass="8451">MNDLAQLLHDTMRRRHMTPQAVADKTGIRTPRIRVFAEDGSSGPISPTRSELTELADALGLPRPLVLHAAGLTPVGSPA</sequence>